<accession>A0A1H8TM53</accession>
<dbReference type="EMBL" id="FODD01000055">
    <property type="protein sequence ID" value="SEO91684.1"/>
    <property type="molecule type" value="Genomic_DNA"/>
</dbReference>
<feature type="signal peptide" evidence="2">
    <location>
        <begin position="1"/>
        <end position="29"/>
    </location>
</feature>
<name>A0A1H8TM53_9ACTN</name>
<proteinExistence type="predicted"/>
<dbReference type="STRING" id="310780.SAMN05216267_105522"/>
<evidence type="ECO:0000256" key="2">
    <source>
        <dbReference type="SAM" id="SignalP"/>
    </source>
</evidence>
<dbReference type="RefSeq" id="WP_069466630.1">
    <property type="nucleotide sequence ID" value="NZ_FODD01000055.1"/>
</dbReference>
<keyword evidence="4" id="KW-1185">Reference proteome</keyword>
<dbReference type="Proteomes" id="UP000181951">
    <property type="component" value="Unassembled WGS sequence"/>
</dbReference>
<feature type="compositionally biased region" description="Low complexity" evidence="1">
    <location>
        <begin position="263"/>
        <end position="284"/>
    </location>
</feature>
<reference evidence="3 4" key="1">
    <citation type="submission" date="2016-10" db="EMBL/GenBank/DDBJ databases">
        <authorList>
            <person name="de Groot N.N."/>
        </authorList>
    </citation>
    <scope>NUCLEOTIDE SEQUENCE [LARGE SCALE GENOMIC DNA]</scope>
    <source>
        <strain evidence="3 4">CGMCC 4.2026</strain>
    </source>
</reference>
<keyword evidence="2" id="KW-0732">Signal</keyword>
<evidence type="ECO:0000313" key="3">
    <source>
        <dbReference type="EMBL" id="SEO91684.1"/>
    </source>
</evidence>
<gene>
    <name evidence="3" type="ORF">SAMN05216267_105522</name>
</gene>
<dbReference type="OrthoDB" id="3849664at2"/>
<evidence type="ECO:0000313" key="4">
    <source>
        <dbReference type="Proteomes" id="UP000181951"/>
    </source>
</evidence>
<dbReference type="AlphaFoldDB" id="A0A1H8TM53"/>
<protein>
    <submittedName>
        <fullName evidence="3">Uncharacterized protein</fullName>
    </submittedName>
</protein>
<sequence length="418" mass="41825">MPRMIATLTATAVAAAVAAAPLLCPAAPAAATAYAIQQVTAADLGPSGPWVRLQDNPANAGRPAGVQQVVPFADGQRFNGSLHLAVSGGREAQQAQAAHYFNRTVPLSGIADLVPSYDSYVRGWTSTPSAAAFGANLQLPSFCNGAFTTFSFQPQLATDAQGRSGSVVDTWRHFVAGPSSLWATSRAVSSFAAGSSHPLSAYAAACKAAGDGAIGVIANVGRLGDAAASLDTYVDNIAVNGTVYEFTSGRATAQGRIVTSADAGPRTRGATAKAAGPAQRAGAGTAPGGPGGTGDRPAGTLDGSVTFSSPRNGPLYTSVGTRLVFSRPGGLAPGDLVVTANGKPVTLAAGPGRTLIAVVNPSATVDLGPGGAYRTAFTVAQGSPRRGAGTLSLTAELLAQGFQPLQSTGVQARALLRR</sequence>
<evidence type="ECO:0000256" key="1">
    <source>
        <dbReference type="SAM" id="MobiDB-lite"/>
    </source>
</evidence>
<feature type="compositionally biased region" description="Gly residues" evidence="1">
    <location>
        <begin position="285"/>
        <end position="294"/>
    </location>
</feature>
<organism evidence="3 4">
    <name type="scientific">Actinacidiphila rubida</name>
    <dbReference type="NCBI Taxonomy" id="310780"/>
    <lineage>
        <taxon>Bacteria</taxon>
        <taxon>Bacillati</taxon>
        <taxon>Actinomycetota</taxon>
        <taxon>Actinomycetes</taxon>
        <taxon>Kitasatosporales</taxon>
        <taxon>Streptomycetaceae</taxon>
        <taxon>Actinacidiphila</taxon>
    </lineage>
</organism>
<feature type="chain" id="PRO_5010367820" evidence="2">
    <location>
        <begin position="30"/>
        <end position="418"/>
    </location>
</feature>
<feature type="region of interest" description="Disordered" evidence="1">
    <location>
        <begin position="260"/>
        <end position="312"/>
    </location>
</feature>